<proteinExistence type="predicted"/>
<evidence type="ECO:0000313" key="4">
    <source>
        <dbReference type="Proteomes" id="UP001501536"/>
    </source>
</evidence>
<reference evidence="4" key="1">
    <citation type="journal article" date="2019" name="Int. J. Syst. Evol. Microbiol.">
        <title>The Global Catalogue of Microorganisms (GCM) 10K type strain sequencing project: providing services to taxonomists for standard genome sequencing and annotation.</title>
        <authorList>
            <consortium name="The Broad Institute Genomics Platform"/>
            <consortium name="The Broad Institute Genome Sequencing Center for Infectious Disease"/>
            <person name="Wu L."/>
            <person name="Ma J."/>
        </authorList>
    </citation>
    <scope>NUCLEOTIDE SEQUENCE [LARGE SCALE GENOMIC DNA]</scope>
    <source>
        <strain evidence="4">JCM 16961</strain>
    </source>
</reference>
<dbReference type="Gene3D" id="3.40.50.850">
    <property type="entry name" value="Isochorismatase-like"/>
    <property type="match status" value="1"/>
</dbReference>
<dbReference type="InterPro" id="IPR036380">
    <property type="entry name" value="Isochorismatase-like_sf"/>
</dbReference>
<feature type="domain" description="Isochorismatase-like" evidence="2">
    <location>
        <begin position="9"/>
        <end position="191"/>
    </location>
</feature>
<dbReference type="GO" id="GO:0016874">
    <property type="term" value="F:ligase activity"/>
    <property type="evidence" value="ECO:0007669"/>
    <property type="project" value="UniProtKB-KW"/>
</dbReference>
<comment type="caution">
    <text evidence="3">The sequence shown here is derived from an EMBL/GenBank/DDBJ whole genome shotgun (WGS) entry which is preliminary data.</text>
</comment>
<dbReference type="Pfam" id="PF00857">
    <property type="entry name" value="Isochorismatase"/>
    <property type="match status" value="1"/>
</dbReference>
<dbReference type="RefSeq" id="WP_344882351.1">
    <property type="nucleotide sequence ID" value="NZ_BAABCJ010000002.1"/>
</dbReference>
<dbReference type="InterPro" id="IPR050272">
    <property type="entry name" value="Isochorismatase-like_hydrls"/>
</dbReference>
<sequence length="197" mass="20880">MDSIQGKQSALVAVGLQNDVVGPASIFGDGLTGEAERREIIRATNQLADRVRSAGGKVVWLRLLLDTEDPEPYARIPLLTRALQSGALLDGQVGAELVPAADVREDDVVLNHFRPDPFVESSLAHELGGAESVIVAGAATNATVETAFRHLSAYDFHVILAEDACAAATPQAHDAAVESMKLFGQVETVEDLTTALR</sequence>
<dbReference type="PANTHER" id="PTHR43540">
    <property type="entry name" value="PEROXYUREIDOACRYLATE/UREIDOACRYLATE AMIDOHYDROLASE-RELATED"/>
    <property type="match status" value="1"/>
</dbReference>
<dbReference type="SUPFAM" id="SSF52499">
    <property type="entry name" value="Isochorismatase-like hydrolases"/>
    <property type="match status" value="1"/>
</dbReference>
<organism evidence="3 4">
    <name type="scientific">Zhihengliuella alba</name>
    <dbReference type="NCBI Taxonomy" id="547018"/>
    <lineage>
        <taxon>Bacteria</taxon>
        <taxon>Bacillati</taxon>
        <taxon>Actinomycetota</taxon>
        <taxon>Actinomycetes</taxon>
        <taxon>Micrococcales</taxon>
        <taxon>Micrococcaceae</taxon>
        <taxon>Zhihengliuella</taxon>
    </lineage>
</organism>
<name>A0ABP7DE63_9MICC</name>
<accession>A0ABP7DE63</accession>
<keyword evidence="4" id="KW-1185">Reference proteome</keyword>
<evidence type="ECO:0000256" key="1">
    <source>
        <dbReference type="ARBA" id="ARBA00022801"/>
    </source>
</evidence>
<dbReference type="InterPro" id="IPR000868">
    <property type="entry name" value="Isochorismatase-like_dom"/>
</dbReference>
<evidence type="ECO:0000259" key="2">
    <source>
        <dbReference type="Pfam" id="PF00857"/>
    </source>
</evidence>
<dbReference type="Proteomes" id="UP001501536">
    <property type="component" value="Unassembled WGS sequence"/>
</dbReference>
<dbReference type="GO" id="GO:0016787">
    <property type="term" value="F:hydrolase activity"/>
    <property type="evidence" value="ECO:0007669"/>
    <property type="project" value="UniProtKB-KW"/>
</dbReference>
<gene>
    <name evidence="3" type="ORF">GCM10022377_15100</name>
</gene>
<keyword evidence="3" id="KW-0436">Ligase</keyword>
<keyword evidence="1 3" id="KW-0378">Hydrolase</keyword>
<protein>
    <submittedName>
        <fullName evidence="3">Cysteine hydrolase</fullName>
    </submittedName>
</protein>
<evidence type="ECO:0000313" key="3">
    <source>
        <dbReference type="EMBL" id="GAA3702433.1"/>
    </source>
</evidence>
<dbReference type="EMBL" id="BAABCJ010000002">
    <property type="protein sequence ID" value="GAA3702433.1"/>
    <property type="molecule type" value="Genomic_DNA"/>
</dbReference>
<dbReference type="PANTHER" id="PTHR43540:SF6">
    <property type="entry name" value="ISOCHORISMATASE-LIKE DOMAIN-CONTAINING PROTEIN"/>
    <property type="match status" value="1"/>
</dbReference>